<evidence type="ECO:0000313" key="3">
    <source>
        <dbReference type="Proteomes" id="UP001499863"/>
    </source>
</evidence>
<accession>A0ABN1YA04</accession>
<reference evidence="2 3" key="1">
    <citation type="journal article" date="2019" name="Int. J. Syst. Evol. Microbiol.">
        <title>The Global Catalogue of Microorganisms (GCM) 10K type strain sequencing project: providing services to taxonomists for standard genome sequencing and annotation.</title>
        <authorList>
            <consortium name="The Broad Institute Genomics Platform"/>
            <consortium name="The Broad Institute Genome Sequencing Center for Infectious Disease"/>
            <person name="Wu L."/>
            <person name="Ma J."/>
        </authorList>
    </citation>
    <scope>NUCLEOTIDE SEQUENCE [LARGE SCALE GENOMIC DNA]</scope>
    <source>
        <strain evidence="2 3">JCM 12393</strain>
    </source>
</reference>
<gene>
    <name evidence="2" type="ORF">GCM10009639_44800</name>
</gene>
<dbReference type="Proteomes" id="UP001499863">
    <property type="component" value="Unassembled WGS sequence"/>
</dbReference>
<keyword evidence="3" id="KW-1185">Reference proteome</keyword>
<proteinExistence type="predicted"/>
<evidence type="ECO:0000256" key="1">
    <source>
        <dbReference type="SAM" id="MobiDB-lite"/>
    </source>
</evidence>
<sequence>MATCAVAASATQSAAKTTARSERIRSVITMTLIVAPASTTLYRTLRYWPVPSLAGRVRPPRGRPLRASRSGTRAARGGWGRR</sequence>
<comment type="caution">
    <text evidence="2">The sequence shown here is derived from an EMBL/GenBank/DDBJ whole genome shotgun (WGS) entry which is preliminary data.</text>
</comment>
<feature type="region of interest" description="Disordered" evidence="1">
    <location>
        <begin position="56"/>
        <end position="82"/>
    </location>
</feature>
<evidence type="ECO:0008006" key="4">
    <source>
        <dbReference type="Google" id="ProtNLM"/>
    </source>
</evidence>
<name>A0ABN1YA04_9ACTN</name>
<protein>
    <recommendedName>
        <fullName evidence="4">Secreted protein</fullName>
    </recommendedName>
</protein>
<organism evidence="2 3">
    <name type="scientific">Kitasatospora putterlickiae</name>
    <dbReference type="NCBI Taxonomy" id="221725"/>
    <lineage>
        <taxon>Bacteria</taxon>
        <taxon>Bacillati</taxon>
        <taxon>Actinomycetota</taxon>
        <taxon>Actinomycetes</taxon>
        <taxon>Kitasatosporales</taxon>
        <taxon>Streptomycetaceae</taxon>
        <taxon>Kitasatospora</taxon>
    </lineage>
</organism>
<evidence type="ECO:0000313" key="2">
    <source>
        <dbReference type="EMBL" id="GAA1401925.1"/>
    </source>
</evidence>
<dbReference type="EMBL" id="BAAAKJ010000243">
    <property type="protein sequence ID" value="GAA1401925.1"/>
    <property type="molecule type" value="Genomic_DNA"/>
</dbReference>
<feature type="compositionally biased region" description="Low complexity" evidence="1">
    <location>
        <begin position="67"/>
        <end position="76"/>
    </location>
</feature>